<dbReference type="PANTHER" id="PTHR11662:SF336">
    <property type="entry name" value="LP19554P"/>
    <property type="match status" value="1"/>
</dbReference>
<dbReference type="GO" id="GO:0022857">
    <property type="term" value="F:transmembrane transporter activity"/>
    <property type="evidence" value="ECO:0007669"/>
    <property type="project" value="InterPro"/>
</dbReference>
<feature type="transmembrane region" description="Helical" evidence="5">
    <location>
        <begin position="93"/>
        <end position="113"/>
    </location>
</feature>
<evidence type="ECO:0000256" key="1">
    <source>
        <dbReference type="ARBA" id="ARBA00004141"/>
    </source>
</evidence>
<keyword evidence="4 5" id="KW-0472">Membrane</keyword>
<dbReference type="PANTHER" id="PTHR11662">
    <property type="entry name" value="SOLUTE CARRIER FAMILY 17"/>
    <property type="match status" value="1"/>
</dbReference>
<comment type="subcellular location">
    <subcellularLocation>
        <location evidence="1">Membrane</location>
        <topology evidence="1">Multi-pass membrane protein</topology>
    </subcellularLocation>
</comment>
<feature type="transmembrane region" description="Helical" evidence="5">
    <location>
        <begin position="154"/>
        <end position="177"/>
    </location>
</feature>
<gene>
    <name evidence="7" type="ORF">PLXY2_LOCUS15159</name>
</gene>
<organism evidence="7 8">
    <name type="scientific">Plutella xylostella</name>
    <name type="common">Diamondback moth</name>
    <name type="synonym">Plutella maculipennis</name>
    <dbReference type="NCBI Taxonomy" id="51655"/>
    <lineage>
        <taxon>Eukaryota</taxon>
        <taxon>Metazoa</taxon>
        <taxon>Ecdysozoa</taxon>
        <taxon>Arthropoda</taxon>
        <taxon>Hexapoda</taxon>
        <taxon>Insecta</taxon>
        <taxon>Pterygota</taxon>
        <taxon>Neoptera</taxon>
        <taxon>Endopterygota</taxon>
        <taxon>Lepidoptera</taxon>
        <taxon>Glossata</taxon>
        <taxon>Ditrysia</taxon>
        <taxon>Yponomeutoidea</taxon>
        <taxon>Plutellidae</taxon>
        <taxon>Plutella</taxon>
    </lineage>
</organism>
<feature type="transmembrane region" description="Helical" evidence="5">
    <location>
        <begin position="125"/>
        <end position="147"/>
    </location>
</feature>
<dbReference type="Gene3D" id="1.20.1250.20">
    <property type="entry name" value="MFS general substrate transporter like domains"/>
    <property type="match status" value="1"/>
</dbReference>
<keyword evidence="3 5" id="KW-1133">Transmembrane helix</keyword>
<dbReference type="InterPro" id="IPR036259">
    <property type="entry name" value="MFS_trans_sf"/>
</dbReference>
<evidence type="ECO:0000313" key="7">
    <source>
        <dbReference type="EMBL" id="CAG9136907.1"/>
    </source>
</evidence>
<keyword evidence="8" id="KW-1185">Reference proteome</keyword>
<evidence type="ECO:0000256" key="4">
    <source>
        <dbReference type="ARBA" id="ARBA00023136"/>
    </source>
</evidence>
<protein>
    <submittedName>
        <fullName evidence="7">(diamondback moth) hypothetical protein</fullName>
    </submittedName>
</protein>
<proteinExistence type="predicted"/>
<reference evidence="7" key="1">
    <citation type="submission" date="2020-11" db="EMBL/GenBank/DDBJ databases">
        <authorList>
            <person name="Whiteford S."/>
        </authorList>
    </citation>
    <scope>NUCLEOTIDE SEQUENCE</scope>
</reference>
<evidence type="ECO:0000313" key="8">
    <source>
        <dbReference type="Proteomes" id="UP000653454"/>
    </source>
</evidence>
<feature type="transmembrane region" description="Helical" evidence="5">
    <location>
        <begin position="68"/>
        <end position="86"/>
    </location>
</feature>
<dbReference type="EMBL" id="CAJHNJ030000168">
    <property type="protein sequence ID" value="CAG9136907.1"/>
    <property type="molecule type" value="Genomic_DNA"/>
</dbReference>
<dbReference type="GO" id="GO:0006820">
    <property type="term" value="P:monoatomic anion transport"/>
    <property type="evidence" value="ECO:0007669"/>
    <property type="project" value="TreeGrafter"/>
</dbReference>
<evidence type="ECO:0000256" key="3">
    <source>
        <dbReference type="ARBA" id="ARBA00022989"/>
    </source>
</evidence>
<feature type="domain" description="Major facilitator superfamily (MFS) profile" evidence="6">
    <location>
        <begin position="21"/>
        <end position="325"/>
    </location>
</feature>
<dbReference type="PROSITE" id="PS50850">
    <property type="entry name" value="MFS"/>
    <property type="match status" value="1"/>
</dbReference>
<accession>A0A8S4GB07</accession>
<dbReference type="Proteomes" id="UP000653454">
    <property type="component" value="Unassembled WGS sequence"/>
</dbReference>
<sequence length="325" mass="35755">MFKMNKIARIPTRYAIAIMIYMSVLVCYAMRVNLSVNIIEMVPVVANGTNAEIKETLGWSAYERATVLGGYSWGFIASNILGGLVVQKLGPRNTILLSQLGSAILTFLSPLFAKISFLALTITRIVLGFLSGFIFPAIAGLIANWAVPNERGKFSAAVIGGTIGTVVAWSTLGVIIENYGWEWGFYSFGIVGVLFCLPWAYIVYDTPYNHPRIEEAEKLYIQDGIPKNNTAKPLPPYWRILTNVPSTFGLATGIGAISGILTPLVVAHFTKEDETSLDNWKPVFYIGSGIYVFSAIIFVLFGSTKVQALNEVKHDEYTDKKTEKV</sequence>
<keyword evidence="2 5" id="KW-0812">Transmembrane</keyword>
<name>A0A8S4GB07_PLUXY</name>
<dbReference type="GO" id="GO:0016020">
    <property type="term" value="C:membrane"/>
    <property type="evidence" value="ECO:0007669"/>
    <property type="project" value="UniProtKB-SubCell"/>
</dbReference>
<feature type="transmembrane region" description="Helical" evidence="5">
    <location>
        <begin position="183"/>
        <end position="204"/>
    </location>
</feature>
<dbReference type="FunFam" id="1.20.1250.20:FF:000423">
    <property type="entry name" value="Putative inorganic phosphate cotransporter-like Protein"/>
    <property type="match status" value="1"/>
</dbReference>
<evidence type="ECO:0000259" key="6">
    <source>
        <dbReference type="PROSITE" id="PS50850"/>
    </source>
</evidence>
<dbReference type="Pfam" id="PF07690">
    <property type="entry name" value="MFS_1"/>
    <property type="match status" value="1"/>
</dbReference>
<comment type="caution">
    <text evidence="7">The sequence shown here is derived from an EMBL/GenBank/DDBJ whole genome shotgun (WGS) entry which is preliminary data.</text>
</comment>
<feature type="transmembrane region" description="Helical" evidence="5">
    <location>
        <begin position="12"/>
        <end position="31"/>
    </location>
</feature>
<dbReference type="InterPro" id="IPR020846">
    <property type="entry name" value="MFS_dom"/>
</dbReference>
<dbReference type="SUPFAM" id="SSF103473">
    <property type="entry name" value="MFS general substrate transporter"/>
    <property type="match status" value="1"/>
</dbReference>
<feature type="transmembrane region" description="Helical" evidence="5">
    <location>
        <begin position="248"/>
        <end position="270"/>
    </location>
</feature>
<dbReference type="InterPro" id="IPR050382">
    <property type="entry name" value="MFS_Na/Anion_cotransporter"/>
</dbReference>
<evidence type="ECO:0000256" key="5">
    <source>
        <dbReference type="SAM" id="Phobius"/>
    </source>
</evidence>
<dbReference type="AlphaFoldDB" id="A0A8S4GB07"/>
<evidence type="ECO:0000256" key="2">
    <source>
        <dbReference type="ARBA" id="ARBA00022692"/>
    </source>
</evidence>
<feature type="transmembrane region" description="Helical" evidence="5">
    <location>
        <begin position="282"/>
        <end position="301"/>
    </location>
</feature>
<dbReference type="InterPro" id="IPR011701">
    <property type="entry name" value="MFS"/>
</dbReference>